<accession>A0AAV3PVN2</accession>
<protein>
    <submittedName>
        <fullName evidence="1">Uncharacterized protein</fullName>
    </submittedName>
</protein>
<dbReference type="Proteomes" id="UP001454036">
    <property type="component" value="Unassembled WGS sequence"/>
</dbReference>
<sequence length="152" mass="17209">MSTSTKVTVLESCKVAPPPNLVSEMSHNLTFGDMTMFIGLAPVQRITEVFIEYPECPMHPSLHGDKIAYERIAILSFPFLGDESFRGGMDRLRSYSVHTPRFRLDGDFSGPYKCTYFYEVEISTSLPGELCLVKSIERFGDYRFELCLCVAL</sequence>
<organism evidence="1 2">
    <name type="scientific">Lithospermum erythrorhizon</name>
    <name type="common">Purple gromwell</name>
    <name type="synonym">Lithospermum officinale var. erythrorhizon</name>
    <dbReference type="NCBI Taxonomy" id="34254"/>
    <lineage>
        <taxon>Eukaryota</taxon>
        <taxon>Viridiplantae</taxon>
        <taxon>Streptophyta</taxon>
        <taxon>Embryophyta</taxon>
        <taxon>Tracheophyta</taxon>
        <taxon>Spermatophyta</taxon>
        <taxon>Magnoliopsida</taxon>
        <taxon>eudicotyledons</taxon>
        <taxon>Gunneridae</taxon>
        <taxon>Pentapetalae</taxon>
        <taxon>asterids</taxon>
        <taxon>lamiids</taxon>
        <taxon>Boraginales</taxon>
        <taxon>Boraginaceae</taxon>
        <taxon>Boraginoideae</taxon>
        <taxon>Lithospermeae</taxon>
        <taxon>Lithospermum</taxon>
    </lineage>
</organism>
<proteinExistence type="predicted"/>
<dbReference type="EMBL" id="BAABME010018710">
    <property type="protein sequence ID" value="GAA0154761.1"/>
    <property type="molecule type" value="Genomic_DNA"/>
</dbReference>
<name>A0AAV3PVN2_LITER</name>
<evidence type="ECO:0000313" key="2">
    <source>
        <dbReference type="Proteomes" id="UP001454036"/>
    </source>
</evidence>
<reference evidence="1 2" key="1">
    <citation type="submission" date="2024-01" db="EMBL/GenBank/DDBJ databases">
        <title>The complete chloroplast genome sequence of Lithospermum erythrorhizon: insights into the phylogenetic relationship among Boraginaceae species and the maternal lineages of purple gromwells.</title>
        <authorList>
            <person name="Okada T."/>
            <person name="Watanabe K."/>
        </authorList>
    </citation>
    <scope>NUCLEOTIDE SEQUENCE [LARGE SCALE GENOMIC DNA]</scope>
</reference>
<dbReference type="AlphaFoldDB" id="A0AAV3PVN2"/>
<evidence type="ECO:0000313" key="1">
    <source>
        <dbReference type="EMBL" id="GAA0154761.1"/>
    </source>
</evidence>
<gene>
    <name evidence="1" type="ORF">LIER_37961</name>
</gene>
<keyword evidence="2" id="KW-1185">Reference proteome</keyword>
<comment type="caution">
    <text evidence="1">The sequence shown here is derived from an EMBL/GenBank/DDBJ whole genome shotgun (WGS) entry which is preliminary data.</text>
</comment>